<dbReference type="EMBL" id="CP119311">
    <property type="protein sequence ID" value="WEK34404.1"/>
    <property type="molecule type" value="Genomic_DNA"/>
</dbReference>
<reference evidence="8" key="1">
    <citation type="submission" date="2023-03" db="EMBL/GenBank/DDBJ databases">
        <title>Andean soil-derived lignocellulolytic bacterial consortium as a source of novel taxa and putative plastic-active enzymes.</title>
        <authorList>
            <person name="Diaz-Garcia L."/>
            <person name="Chuvochina M."/>
            <person name="Feuerriegel G."/>
            <person name="Bunk B."/>
            <person name="Sproer C."/>
            <person name="Streit W.R."/>
            <person name="Rodriguez L.M."/>
            <person name="Overmann J."/>
            <person name="Jimenez D.J."/>
        </authorList>
    </citation>
    <scope>NUCLEOTIDE SEQUENCE</scope>
    <source>
        <strain evidence="8">MAG 7</strain>
    </source>
</reference>
<keyword evidence="3" id="KW-0732">Signal</keyword>
<evidence type="ECO:0000256" key="1">
    <source>
        <dbReference type="ARBA" id="ARBA00004442"/>
    </source>
</evidence>
<proteinExistence type="inferred from homology"/>
<evidence type="ECO:0000256" key="4">
    <source>
        <dbReference type="ARBA" id="ARBA00023136"/>
    </source>
</evidence>
<gene>
    <name evidence="8" type="ORF">P0Y53_18105</name>
</gene>
<protein>
    <submittedName>
        <fullName evidence="8">RagB/SusD family nutrient uptake outer membrane protein</fullName>
    </submittedName>
</protein>
<dbReference type="InterPro" id="IPR033985">
    <property type="entry name" value="SusD-like_N"/>
</dbReference>
<feature type="domain" description="RagB/SusD" evidence="6">
    <location>
        <begin position="328"/>
        <end position="598"/>
    </location>
</feature>
<dbReference type="Pfam" id="PF14322">
    <property type="entry name" value="SusD-like_3"/>
    <property type="match status" value="1"/>
</dbReference>
<evidence type="ECO:0000313" key="9">
    <source>
        <dbReference type="Proteomes" id="UP001220610"/>
    </source>
</evidence>
<dbReference type="InterPro" id="IPR012944">
    <property type="entry name" value="SusD_RagB_dom"/>
</dbReference>
<comment type="subcellular location">
    <subcellularLocation>
        <location evidence="1">Cell outer membrane</location>
    </subcellularLocation>
</comment>
<dbReference type="SUPFAM" id="SSF48452">
    <property type="entry name" value="TPR-like"/>
    <property type="match status" value="1"/>
</dbReference>
<dbReference type="Pfam" id="PF07980">
    <property type="entry name" value="SusD_RagB"/>
    <property type="match status" value="1"/>
</dbReference>
<keyword evidence="4" id="KW-0472">Membrane</keyword>
<dbReference type="PROSITE" id="PS51257">
    <property type="entry name" value="PROKAR_LIPOPROTEIN"/>
    <property type="match status" value="1"/>
</dbReference>
<evidence type="ECO:0000256" key="2">
    <source>
        <dbReference type="ARBA" id="ARBA00006275"/>
    </source>
</evidence>
<name>A0AAJ5WNK0_9BACT</name>
<dbReference type="AlphaFoldDB" id="A0AAJ5WNK0"/>
<sequence length="598" mass="67626">MTASLKYSILLLLTGSTLWLASCKKYLDQVPDDRETIEEVFRKKGPTEAFLANIYGFIPDEWYATESTPWVGTSDEADLTWSKLSVYTVNLGNLSPNGTPFNKWDGYYEAIRSATYFMNHIEGNEEIRNLNGQQLIDQYKAEARFLRAFYYFCVLRQYGPVVLMGEDEFASDAPASDFQLPRSPFDACVNYIVSELDKAAEVLPVTPQSNGDLSDVDYGRAVKGMALAVKARLLLYAASPLYNGNTEMAGFRNADGTPLIAQTYDAEKWKRAADAARQVIDLNLYSLYKDASGDPVKSLDGIYFQTWNDEQIFVRKANNVAQWDVHCMPRSAGGWCGIGPTQETIDAYFMKDGKLPAESSLYSETGFTNVGGQQIYNMYINREPRFYHGVTYNNSIWRGGNMTANAAISFFNSGTNGKKGHATDYSKTGYLVRKNVGPNTNIGSKGNGKKQDRPVILFRLGEVYLNYAEALNEYNPNDPDILVYLNRIRERAGIPQYGAGADPLPVPAGQTEMRRLIHAERRIELAYEGHRWFDIRRWKIAPQVMGTLHGMDVNQDGDAFYKRVETATPHLFRPSFYWWPITQYEMDRDRALVQNPGY</sequence>
<keyword evidence="5" id="KW-0998">Cell outer membrane</keyword>
<dbReference type="GO" id="GO:0009279">
    <property type="term" value="C:cell outer membrane"/>
    <property type="evidence" value="ECO:0007669"/>
    <property type="project" value="UniProtKB-SubCell"/>
</dbReference>
<dbReference type="InterPro" id="IPR011990">
    <property type="entry name" value="TPR-like_helical_dom_sf"/>
</dbReference>
<evidence type="ECO:0000313" key="8">
    <source>
        <dbReference type="EMBL" id="WEK34404.1"/>
    </source>
</evidence>
<dbReference type="CDD" id="cd08977">
    <property type="entry name" value="SusD"/>
    <property type="match status" value="1"/>
</dbReference>
<organism evidence="8 9">
    <name type="scientific">Candidatus Pseudobacter hemicellulosilyticus</name>
    <dbReference type="NCBI Taxonomy" id="3121375"/>
    <lineage>
        <taxon>Bacteria</taxon>
        <taxon>Pseudomonadati</taxon>
        <taxon>Bacteroidota</taxon>
        <taxon>Chitinophagia</taxon>
        <taxon>Chitinophagales</taxon>
        <taxon>Chitinophagaceae</taxon>
        <taxon>Pseudobacter</taxon>
    </lineage>
</organism>
<feature type="domain" description="SusD-like N-terminal" evidence="7">
    <location>
        <begin position="25"/>
        <end position="209"/>
    </location>
</feature>
<dbReference type="Proteomes" id="UP001220610">
    <property type="component" value="Chromosome"/>
</dbReference>
<accession>A0AAJ5WNK0</accession>
<evidence type="ECO:0000259" key="7">
    <source>
        <dbReference type="Pfam" id="PF14322"/>
    </source>
</evidence>
<evidence type="ECO:0000256" key="5">
    <source>
        <dbReference type="ARBA" id="ARBA00023237"/>
    </source>
</evidence>
<evidence type="ECO:0000256" key="3">
    <source>
        <dbReference type="ARBA" id="ARBA00022729"/>
    </source>
</evidence>
<dbReference type="Gene3D" id="1.25.40.390">
    <property type="match status" value="1"/>
</dbReference>
<evidence type="ECO:0000259" key="6">
    <source>
        <dbReference type="Pfam" id="PF07980"/>
    </source>
</evidence>
<comment type="similarity">
    <text evidence="2">Belongs to the SusD family.</text>
</comment>